<dbReference type="EMBL" id="CAKKNE010000005">
    <property type="protein sequence ID" value="CAH0377958.1"/>
    <property type="molecule type" value="Genomic_DNA"/>
</dbReference>
<comment type="caution">
    <text evidence="1">The sequence shown here is derived from an EMBL/GenBank/DDBJ whole genome shotgun (WGS) entry which is preliminary data.</text>
</comment>
<dbReference type="Proteomes" id="UP000789595">
    <property type="component" value="Unassembled WGS sequence"/>
</dbReference>
<evidence type="ECO:0000313" key="2">
    <source>
        <dbReference type="Proteomes" id="UP000789595"/>
    </source>
</evidence>
<evidence type="ECO:0000313" key="1">
    <source>
        <dbReference type="EMBL" id="CAH0377958.1"/>
    </source>
</evidence>
<protein>
    <submittedName>
        <fullName evidence="1">Uncharacterized protein</fullName>
    </submittedName>
</protein>
<organism evidence="1 2">
    <name type="scientific">Pelagomonas calceolata</name>
    <dbReference type="NCBI Taxonomy" id="35677"/>
    <lineage>
        <taxon>Eukaryota</taxon>
        <taxon>Sar</taxon>
        <taxon>Stramenopiles</taxon>
        <taxon>Ochrophyta</taxon>
        <taxon>Pelagophyceae</taxon>
        <taxon>Pelagomonadales</taxon>
        <taxon>Pelagomonadaceae</taxon>
        <taxon>Pelagomonas</taxon>
    </lineage>
</organism>
<accession>A0A8J2T175</accession>
<proteinExistence type="predicted"/>
<keyword evidence="2" id="KW-1185">Reference proteome</keyword>
<name>A0A8J2T175_9STRA</name>
<gene>
    <name evidence="1" type="ORF">PECAL_5P24750</name>
</gene>
<sequence>MTRSSSRMRLISPTTCAATRSRWPGRARRFVAGSTSLSSITAWSYATRRRFFVSLGMRAVAASGRRYRSILMWRFDVVPIMPIHPPVRGVSFSNYVAMSASRALIYSGDWAWSVPGEFQDCAVAIFSRGCWSKPCGMIGGCCRINLRTNFPGEVVNVGAASPTNMHDTKTYNVYRDDYTPHGHAVCASLTQYGGPPCPTRAGGVRIACDHVREAFRQYAPHKKKRCVPMTGKQKCEMVPGGCTN</sequence>
<dbReference type="AlphaFoldDB" id="A0A8J2T175"/>
<reference evidence="1" key="1">
    <citation type="submission" date="2021-11" db="EMBL/GenBank/DDBJ databases">
        <authorList>
            <consortium name="Genoscope - CEA"/>
            <person name="William W."/>
        </authorList>
    </citation>
    <scope>NUCLEOTIDE SEQUENCE</scope>
</reference>